<dbReference type="SMART" id="SM00184">
    <property type="entry name" value="RING"/>
    <property type="match status" value="1"/>
</dbReference>
<comment type="pathway">
    <text evidence="3">Protein modification; protein ubiquitination.</text>
</comment>
<dbReference type="GeneID" id="105045144"/>
<accession>A0A6I9R6S7</accession>
<keyword evidence="8 13" id="KW-0863">Zinc-finger</keyword>
<dbReference type="InParanoid" id="A0A6I9R6S7"/>
<dbReference type="OrthoDB" id="783777at2759"/>
<dbReference type="GO" id="GO:0061630">
    <property type="term" value="F:ubiquitin protein ligase activity"/>
    <property type="evidence" value="ECO:0007669"/>
    <property type="project" value="UniProtKB-EC"/>
</dbReference>
<dbReference type="PROSITE" id="PS50089">
    <property type="entry name" value="ZF_RING_2"/>
    <property type="match status" value="1"/>
</dbReference>
<keyword evidence="5" id="KW-0808">Transferase</keyword>
<dbReference type="InterPro" id="IPR013083">
    <property type="entry name" value="Znf_RING/FYVE/PHD"/>
</dbReference>
<evidence type="ECO:0000256" key="10">
    <source>
        <dbReference type="ARBA" id="ARBA00022833"/>
    </source>
</evidence>
<evidence type="ECO:0000256" key="15">
    <source>
        <dbReference type="SAM" id="Phobius"/>
    </source>
</evidence>
<dbReference type="KEGG" id="egu:105045144"/>
<evidence type="ECO:0000256" key="9">
    <source>
        <dbReference type="ARBA" id="ARBA00022786"/>
    </source>
</evidence>
<dbReference type="GO" id="GO:0008270">
    <property type="term" value="F:zinc ion binding"/>
    <property type="evidence" value="ECO:0007669"/>
    <property type="project" value="UniProtKB-KW"/>
</dbReference>
<keyword evidence="7" id="KW-0479">Metal-binding</keyword>
<dbReference type="Proteomes" id="UP000504607">
    <property type="component" value="Chromosome 5"/>
</dbReference>
<organism evidence="17 18">
    <name type="scientific">Elaeis guineensis var. tenera</name>
    <name type="common">Oil palm</name>
    <dbReference type="NCBI Taxonomy" id="51953"/>
    <lineage>
        <taxon>Eukaryota</taxon>
        <taxon>Viridiplantae</taxon>
        <taxon>Streptophyta</taxon>
        <taxon>Embryophyta</taxon>
        <taxon>Tracheophyta</taxon>
        <taxon>Spermatophyta</taxon>
        <taxon>Magnoliopsida</taxon>
        <taxon>Liliopsida</taxon>
        <taxon>Arecaceae</taxon>
        <taxon>Arecoideae</taxon>
        <taxon>Cocoseae</taxon>
        <taxon>Elaeidinae</taxon>
        <taxon>Elaeis</taxon>
    </lineage>
</organism>
<dbReference type="PANTHER" id="PTHR46913:SF1">
    <property type="entry name" value="RING-H2 FINGER PROTEIN ATL16"/>
    <property type="match status" value="1"/>
</dbReference>
<keyword evidence="11 15" id="KW-1133">Transmembrane helix</keyword>
<evidence type="ECO:0000256" key="6">
    <source>
        <dbReference type="ARBA" id="ARBA00022692"/>
    </source>
</evidence>
<evidence type="ECO:0000256" key="8">
    <source>
        <dbReference type="ARBA" id="ARBA00022771"/>
    </source>
</evidence>
<dbReference type="RefSeq" id="XP_010921612.1">
    <property type="nucleotide sequence ID" value="XM_010923310.3"/>
</dbReference>
<gene>
    <name evidence="18" type="primary">LOC105045144</name>
</gene>
<keyword evidence="17" id="KW-1185">Reference proteome</keyword>
<keyword evidence="6 15" id="KW-0812">Transmembrane</keyword>
<evidence type="ECO:0000259" key="16">
    <source>
        <dbReference type="PROSITE" id="PS50089"/>
    </source>
</evidence>
<evidence type="ECO:0000256" key="4">
    <source>
        <dbReference type="ARBA" id="ARBA00012483"/>
    </source>
</evidence>
<evidence type="ECO:0000256" key="3">
    <source>
        <dbReference type="ARBA" id="ARBA00004906"/>
    </source>
</evidence>
<dbReference type="Pfam" id="PF13639">
    <property type="entry name" value="zf-RING_2"/>
    <property type="match status" value="1"/>
</dbReference>
<reference evidence="18" key="1">
    <citation type="submission" date="2025-08" db="UniProtKB">
        <authorList>
            <consortium name="RefSeq"/>
        </authorList>
    </citation>
    <scope>IDENTIFICATION</scope>
</reference>
<evidence type="ECO:0000256" key="1">
    <source>
        <dbReference type="ARBA" id="ARBA00000900"/>
    </source>
</evidence>
<evidence type="ECO:0000256" key="11">
    <source>
        <dbReference type="ARBA" id="ARBA00022989"/>
    </source>
</evidence>
<dbReference type="AlphaFoldDB" id="A0A6I9R6S7"/>
<keyword evidence="10" id="KW-0862">Zinc</keyword>
<protein>
    <recommendedName>
        <fullName evidence="4">RING-type E3 ubiquitin transferase</fullName>
        <ecNumber evidence="4">2.3.2.27</ecNumber>
    </recommendedName>
</protein>
<evidence type="ECO:0000256" key="12">
    <source>
        <dbReference type="ARBA" id="ARBA00023136"/>
    </source>
</evidence>
<evidence type="ECO:0000256" key="13">
    <source>
        <dbReference type="PROSITE-ProRule" id="PRU00175"/>
    </source>
</evidence>
<dbReference type="PANTHER" id="PTHR46913">
    <property type="entry name" value="RING-H2 FINGER PROTEIN ATL16"/>
    <property type="match status" value="1"/>
</dbReference>
<dbReference type="GO" id="GO:0016567">
    <property type="term" value="P:protein ubiquitination"/>
    <property type="evidence" value="ECO:0007669"/>
    <property type="project" value="UniProtKB-UniPathway"/>
</dbReference>
<dbReference type="Gene3D" id="3.30.40.10">
    <property type="entry name" value="Zinc/RING finger domain, C3HC4 (zinc finger)"/>
    <property type="match status" value="1"/>
</dbReference>
<feature type="transmembrane region" description="Helical" evidence="15">
    <location>
        <begin position="22"/>
        <end position="44"/>
    </location>
</feature>
<dbReference type="InterPro" id="IPR001841">
    <property type="entry name" value="Znf_RING"/>
</dbReference>
<evidence type="ECO:0000256" key="7">
    <source>
        <dbReference type="ARBA" id="ARBA00022723"/>
    </source>
</evidence>
<dbReference type="CDD" id="cd16461">
    <property type="entry name" value="RING-H2_EL5-like"/>
    <property type="match status" value="1"/>
</dbReference>
<evidence type="ECO:0000256" key="2">
    <source>
        <dbReference type="ARBA" id="ARBA00004167"/>
    </source>
</evidence>
<feature type="region of interest" description="Disordered" evidence="14">
    <location>
        <begin position="263"/>
        <end position="305"/>
    </location>
</feature>
<feature type="domain" description="RING-type" evidence="16">
    <location>
        <begin position="114"/>
        <end position="156"/>
    </location>
</feature>
<dbReference type="GO" id="GO:0016020">
    <property type="term" value="C:membrane"/>
    <property type="evidence" value="ECO:0007669"/>
    <property type="project" value="UniProtKB-SubCell"/>
</dbReference>
<sequence>MDPNTQIDDGVPRKNYELSGKIMLITVVVLLTATLLVLFLHLYLRWRVLRRIASTRRRLRRRLVFAGEAHDALRPTDRGLAPDILQSLPVLVFSAAAAAAAAGGEGDGEKVVDCVVCLNEFQEGEKVRSLPLCGHRFHVECIDMWFHSHATCPLCRAAVKVASPRVHTTAPVRVLPPNPPEAAVEERAYLPSGLCFRCRAEGIGSSSTTLGGPELRIEVPARWGEGFRGSEEEIESGLGLGMPGVQGTKSPGSRMQLLTRLLSRDLRLHRGGNSGGEPDLEREERAERSPPPPSPPPPPPTMAAL</sequence>
<evidence type="ECO:0000313" key="18">
    <source>
        <dbReference type="RefSeq" id="XP_010921612.1"/>
    </source>
</evidence>
<evidence type="ECO:0000313" key="17">
    <source>
        <dbReference type="Proteomes" id="UP000504607"/>
    </source>
</evidence>
<keyword evidence="12 15" id="KW-0472">Membrane</keyword>
<dbReference type="InterPro" id="IPR044600">
    <property type="entry name" value="ATL1/ATL16-like"/>
</dbReference>
<feature type="compositionally biased region" description="Pro residues" evidence="14">
    <location>
        <begin position="289"/>
        <end position="305"/>
    </location>
</feature>
<keyword evidence="9" id="KW-0833">Ubl conjugation pathway</keyword>
<dbReference type="SUPFAM" id="SSF57850">
    <property type="entry name" value="RING/U-box"/>
    <property type="match status" value="1"/>
</dbReference>
<dbReference type="UniPathway" id="UPA00143"/>
<dbReference type="FunFam" id="3.30.40.10:FF:000187">
    <property type="entry name" value="E3 ubiquitin-protein ligase ATL6"/>
    <property type="match status" value="1"/>
</dbReference>
<dbReference type="EC" id="2.3.2.27" evidence="4"/>
<comment type="subcellular location">
    <subcellularLocation>
        <location evidence="2">Membrane</location>
        <topology evidence="2">Single-pass membrane protein</topology>
    </subcellularLocation>
</comment>
<name>A0A6I9R6S7_ELAGV</name>
<evidence type="ECO:0000256" key="14">
    <source>
        <dbReference type="SAM" id="MobiDB-lite"/>
    </source>
</evidence>
<evidence type="ECO:0000256" key="5">
    <source>
        <dbReference type="ARBA" id="ARBA00022679"/>
    </source>
</evidence>
<proteinExistence type="predicted"/>
<comment type="catalytic activity">
    <reaction evidence="1">
        <text>S-ubiquitinyl-[E2 ubiquitin-conjugating enzyme]-L-cysteine + [acceptor protein]-L-lysine = [E2 ubiquitin-conjugating enzyme]-L-cysteine + N(6)-ubiquitinyl-[acceptor protein]-L-lysine.</text>
        <dbReference type="EC" id="2.3.2.27"/>
    </reaction>
</comment>